<evidence type="ECO:0000313" key="2">
    <source>
        <dbReference type="Proteomes" id="UP000009328"/>
    </source>
</evidence>
<name>K0KPX3_WICCF</name>
<organism evidence="1 2">
    <name type="scientific">Wickerhamomyces ciferrii (strain ATCC 14091 / BCRC 22168 / CBS 111 / JCM 3599 / NBRC 0793 / NRRL Y-1031 F-60-10)</name>
    <name type="common">Yeast</name>
    <name type="synonym">Pichia ciferrii</name>
    <dbReference type="NCBI Taxonomy" id="1206466"/>
    <lineage>
        <taxon>Eukaryota</taxon>
        <taxon>Fungi</taxon>
        <taxon>Dikarya</taxon>
        <taxon>Ascomycota</taxon>
        <taxon>Saccharomycotina</taxon>
        <taxon>Saccharomycetes</taxon>
        <taxon>Phaffomycetales</taxon>
        <taxon>Wickerhamomycetaceae</taxon>
        <taxon>Wickerhamomyces</taxon>
    </lineage>
</organism>
<gene>
    <name evidence="1" type="ORF">BN7_3029</name>
</gene>
<accession>K0KPX3</accession>
<dbReference type="HOGENOM" id="CLU_300382_0_0_1"/>
<dbReference type="InParanoid" id="K0KPX3"/>
<dbReference type="AlphaFoldDB" id="K0KPX3"/>
<reference evidence="1 2" key="1">
    <citation type="journal article" date="2012" name="Eukaryot. Cell">
        <title>Draft genome sequence of Wickerhamomyces ciferrii NRRL Y-1031 F-60-10.</title>
        <authorList>
            <person name="Schneider J."/>
            <person name="Andrea H."/>
            <person name="Blom J."/>
            <person name="Jaenicke S."/>
            <person name="Ruckert C."/>
            <person name="Schorsch C."/>
            <person name="Szczepanowski R."/>
            <person name="Farwick M."/>
            <person name="Goesmann A."/>
            <person name="Puhler A."/>
            <person name="Schaffer S."/>
            <person name="Tauch A."/>
            <person name="Kohler T."/>
            <person name="Brinkrolf K."/>
        </authorList>
    </citation>
    <scope>NUCLEOTIDE SEQUENCE [LARGE SCALE GENOMIC DNA]</scope>
    <source>
        <strain evidence="2">ATCC 14091 / BCRC 22168 / CBS 111 / JCM 3599 / NBRC 0793 / NRRL Y-1031 F-60-10</strain>
    </source>
</reference>
<protein>
    <submittedName>
        <fullName evidence="1">Uncharacterized protein</fullName>
    </submittedName>
</protein>
<sequence length="997" mass="117786">MSMRVFKCASAMLKTQSKNNQILPYWRMIRTIEEFSEKSSKQDNNETKKVIRINKHLARFTLADYKQLIEMDSKYQNSKFHFQILGQFHKDNEFKLRSLPIFERILENKIHGFFTKGLIKKNSDPLDAFKSDEKLVKSSKQLFFVENKHGNFQYQGVKGFNVAKPLIQSIPFKFETTDLDLKIQALEIFPFIKAIGINIQHPLYNELISKTINFPLVGEIKFIETDLTSSNELIALVPSFILSHRKHFTELEYPVIKFGKIPKPGSETNEISTPMELATLVSQEFGLLPPLTDVITPYVIDEYINEKEDDVNLTEIPQADEILNFENYETNLSSRYKSISFSNKYVYNTPKKQFNFDLEKINQRKFEDFIFKNHQLNSKTPLSNIKKNSIDLIRSIILTQNSISDLDILQEYDIVNVWSSVLQFIHSEFYEDSDKFQYFPSLKEYLEFNSNLVKPWDKFILGNFYQIENKSKFNEFLPLLAQYLTIIKNESDKSIERIEFSKNLIMNIIYRLLFTDSMYYYPGLSKFYINEFQFNKFDLMNETMHLTTTQEDGTQVNKFNKNLKYNIETIDYEPNYKHLFKLIQSITSIDNYTQFYSLNTLIKTDSSIILENQEILQNSLKTLWNNQFHKDDSTPIIFLSNNYQNPLFLNHNYNERPINCPEFIMNKHIRFNSGTDEEFNIFYYRDPKINIDSISESLKLKISKLKLDIKPEDSLLIKKQKLMNSFIDDVLHISKKRQFRHAEINNLILFIMEFVIRLPPNFFEIEEIKQSYDQDEIKRKVNEYIKLEESDSNDYPQVKNIAYGIVQDFNRGKRSPKKPKFLKIAKYVEPEDEFYINLKQLIIDIENPSPILIKKLENLNIEHIDPIDSLFTNKKKLLHAFIIDLIKINSSHVEKIDNIKQIIKIVSNLSLEFFQSETILNSLNEKSTNIKTSEQDKINENINVQHIEPFIKSLEPIIENTKQIKNLLLSQQIEKFIDLVYKSDENLEINENKILEE</sequence>
<dbReference type="EMBL" id="CAIF01000080">
    <property type="protein sequence ID" value="CCH43479.1"/>
    <property type="molecule type" value="Genomic_DNA"/>
</dbReference>
<comment type="caution">
    <text evidence="1">The sequence shown here is derived from an EMBL/GenBank/DDBJ whole genome shotgun (WGS) entry which is preliminary data.</text>
</comment>
<keyword evidence="2" id="KW-1185">Reference proteome</keyword>
<proteinExistence type="predicted"/>
<evidence type="ECO:0000313" key="1">
    <source>
        <dbReference type="EMBL" id="CCH43479.1"/>
    </source>
</evidence>
<dbReference type="Proteomes" id="UP000009328">
    <property type="component" value="Unassembled WGS sequence"/>
</dbReference>